<protein>
    <submittedName>
        <fullName evidence="3">Enoyl-CoA hydratase</fullName>
    </submittedName>
</protein>
<dbReference type="InterPro" id="IPR014748">
    <property type="entry name" value="Enoyl-CoA_hydra_C"/>
</dbReference>
<evidence type="ECO:0000313" key="3">
    <source>
        <dbReference type="EMBL" id="KAA6119069.1"/>
    </source>
</evidence>
<accession>A0A5M8A8S4</accession>
<keyword evidence="4" id="KW-1185">Reference proteome</keyword>
<dbReference type="Gene3D" id="1.10.12.10">
    <property type="entry name" value="Lyase 2-enoyl-coa Hydratase, Chain A, domain 2"/>
    <property type="match status" value="1"/>
</dbReference>
<keyword evidence="2" id="KW-0456">Lyase</keyword>
<dbReference type="EMBL" id="VWRN01000053">
    <property type="protein sequence ID" value="KAA6119069.1"/>
    <property type="molecule type" value="Genomic_DNA"/>
</dbReference>
<dbReference type="PANTHER" id="PTHR11941:SF54">
    <property type="entry name" value="ENOYL-COA HYDRATASE, MITOCHONDRIAL"/>
    <property type="match status" value="1"/>
</dbReference>
<dbReference type="GO" id="GO:0016836">
    <property type="term" value="F:hydro-lyase activity"/>
    <property type="evidence" value="ECO:0007669"/>
    <property type="project" value="UniProtKB-ARBA"/>
</dbReference>
<sequence>MSSDFIRCASHPDGYAELVIDRPAARNALCRSLTDAMAAHLDRLAADAAVRVVLLRAEGEHFAAGADLKEMLGISAEQARATDFAGCCAPLGTFPKPVVALAQGFALGGGCELVEMCDIVLAAENAVFGHPEVRVGTMPGAGGTQRLPRLLGMAKALDLLLTGRRMDAREAERSGLVSRIVPPDHLLEEGRRLAADMASLSGEVLVLIKQAARASASLPMDEGLRRERAAFHHTLSLPDHEEGMRAFLEKRPPRFNPPLHCKGTLER</sequence>
<dbReference type="CDD" id="cd06558">
    <property type="entry name" value="crotonase-like"/>
    <property type="match status" value="1"/>
</dbReference>
<comment type="caution">
    <text evidence="3">The sequence shown here is derived from an EMBL/GenBank/DDBJ whole genome shotgun (WGS) entry which is preliminary data.</text>
</comment>
<dbReference type="InterPro" id="IPR029045">
    <property type="entry name" value="ClpP/crotonase-like_dom_sf"/>
</dbReference>
<dbReference type="PANTHER" id="PTHR11941">
    <property type="entry name" value="ENOYL-COA HYDRATASE-RELATED"/>
    <property type="match status" value="1"/>
</dbReference>
<comment type="similarity">
    <text evidence="1">Belongs to the enoyl-CoA hydratase/isomerase family.</text>
</comment>
<dbReference type="FunFam" id="3.90.226.10:FF:000009">
    <property type="entry name" value="Carnitinyl-CoA dehydratase"/>
    <property type="match status" value="1"/>
</dbReference>
<evidence type="ECO:0000256" key="1">
    <source>
        <dbReference type="ARBA" id="ARBA00005254"/>
    </source>
</evidence>
<organism evidence="3 4">
    <name type="scientific">Cupriavidus cauae</name>
    <dbReference type="NCBI Taxonomy" id="2608999"/>
    <lineage>
        <taxon>Bacteria</taxon>
        <taxon>Pseudomonadati</taxon>
        <taxon>Pseudomonadota</taxon>
        <taxon>Betaproteobacteria</taxon>
        <taxon>Burkholderiales</taxon>
        <taxon>Burkholderiaceae</taxon>
        <taxon>Cupriavidus</taxon>
    </lineage>
</organism>
<dbReference type="Pfam" id="PF00378">
    <property type="entry name" value="ECH_1"/>
    <property type="match status" value="1"/>
</dbReference>
<evidence type="ECO:0000313" key="4">
    <source>
        <dbReference type="Proteomes" id="UP000324324"/>
    </source>
</evidence>
<reference evidence="3 4" key="1">
    <citation type="submission" date="2019-09" db="EMBL/GenBank/DDBJ databases">
        <title>Isolation of a novel species in the genus Cupriavidus from patients with sepsis using whole genome sequencing.</title>
        <authorList>
            <person name="Kweon O.J."/>
            <person name="Lee M.-K."/>
        </authorList>
    </citation>
    <scope>NUCLEOTIDE SEQUENCE [LARGE SCALE GENOMIC DNA]</scope>
    <source>
        <strain evidence="3 4">MKL-01</strain>
    </source>
</reference>
<gene>
    <name evidence="3" type="ORF">F1599_20510</name>
</gene>
<dbReference type="RefSeq" id="WP_150084263.1">
    <property type="nucleotide sequence ID" value="NZ_VWRN01000053.1"/>
</dbReference>
<dbReference type="AlphaFoldDB" id="A0A5M8A8S4"/>
<dbReference type="FunFam" id="1.10.12.10:FF:000001">
    <property type="entry name" value="Probable enoyl-CoA hydratase, mitochondrial"/>
    <property type="match status" value="1"/>
</dbReference>
<dbReference type="SUPFAM" id="SSF52096">
    <property type="entry name" value="ClpP/crotonase"/>
    <property type="match status" value="1"/>
</dbReference>
<dbReference type="Proteomes" id="UP000324324">
    <property type="component" value="Unassembled WGS sequence"/>
</dbReference>
<name>A0A5M8A8S4_9BURK</name>
<dbReference type="GO" id="GO:0006635">
    <property type="term" value="P:fatty acid beta-oxidation"/>
    <property type="evidence" value="ECO:0007669"/>
    <property type="project" value="TreeGrafter"/>
</dbReference>
<dbReference type="InterPro" id="IPR001753">
    <property type="entry name" value="Enoyl-CoA_hydra/iso"/>
</dbReference>
<evidence type="ECO:0000256" key="2">
    <source>
        <dbReference type="ARBA" id="ARBA00023239"/>
    </source>
</evidence>
<dbReference type="Gene3D" id="3.90.226.10">
    <property type="entry name" value="2-enoyl-CoA Hydratase, Chain A, domain 1"/>
    <property type="match status" value="1"/>
</dbReference>
<proteinExistence type="inferred from homology"/>